<evidence type="ECO:0000313" key="2">
    <source>
        <dbReference type="EMBL" id="CAD1834408.1"/>
    </source>
</evidence>
<dbReference type="AlphaFoldDB" id="A0A6V7PUP9"/>
<proteinExistence type="predicted"/>
<accession>A0A6V7PUP9</accession>
<organism evidence="2">
    <name type="scientific">Ananas comosus var. bracteatus</name>
    <name type="common">red pineapple</name>
    <dbReference type="NCBI Taxonomy" id="296719"/>
    <lineage>
        <taxon>Eukaryota</taxon>
        <taxon>Viridiplantae</taxon>
        <taxon>Streptophyta</taxon>
        <taxon>Embryophyta</taxon>
        <taxon>Tracheophyta</taxon>
        <taxon>Spermatophyta</taxon>
        <taxon>Magnoliopsida</taxon>
        <taxon>Liliopsida</taxon>
        <taxon>Poales</taxon>
        <taxon>Bromeliaceae</taxon>
        <taxon>Bromelioideae</taxon>
        <taxon>Ananas</taxon>
    </lineage>
</organism>
<protein>
    <submittedName>
        <fullName evidence="2">Uncharacterized protein</fullName>
    </submittedName>
</protein>
<feature type="region of interest" description="Disordered" evidence="1">
    <location>
        <begin position="1"/>
        <end position="82"/>
    </location>
</feature>
<dbReference type="PRINTS" id="PR01217">
    <property type="entry name" value="PRICHEXTENSN"/>
</dbReference>
<feature type="compositionally biased region" description="Pro residues" evidence="1">
    <location>
        <begin position="42"/>
        <end position="77"/>
    </location>
</feature>
<evidence type="ECO:0000256" key="1">
    <source>
        <dbReference type="SAM" id="MobiDB-lite"/>
    </source>
</evidence>
<sequence length="179" mass="18670">MARSLAFPALPLPTLRRTPRSSAPAPASSPSSKPTRASSSPAPAPPSPSSPPSSPSPAPPAPPPTPAASSPPSPPDPFLFASLIRSAARSALPSTPSSSTAARSAPASPLLLRLHLPPQIKMASDGPMDRVMNMVIKQIARSPPPMQPQEVLHPKPAGFLTTDCRYDPELTERKARFCK</sequence>
<dbReference type="EMBL" id="LR862152">
    <property type="protein sequence ID" value="CAD1834408.1"/>
    <property type="molecule type" value="Genomic_DNA"/>
</dbReference>
<gene>
    <name evidence="2" type="ORF">CB5_LOCUS17619</name>
</gene>
<name>A0A6V7PUP9_ANACO</name>
<reference evidence="2" key="1">
    <citation type="submission" date="2020-07" db="EMBL/GenBank/DDBJ databases">
        <authorList>
            <person name="Lin J."/>
        </authorList>
    </citation>
    <scope>NUCLEOTIDE SEQUENCE</scope>
</reference>
<feature type="compositionally biased region" description="Low complexity" evidence="1">
    <location>
        <begin position="12"/>
        <end position="41"/>
    </location>
</feature>